<dbReference type="EMBL" id="NOWF01000008">
    <property type="protein sequence ID" value="OYD06994.1"/>
    <property type="molecule type" value="Genomic_DNA"/>
</dbReference>
<gene>
    <name evidence="1" type="ORF">CHM34_13760</name>
</gene>
<comment type="caution">
    <text evidence="1">The sequence shown here is derived from an EMBL/GenBank/DDBJ whole genome shotgun (WGS) entry which is preliminary data.</text>
</comment>
<name>A0A235B3X5_9BACL</name>
<dbReference type="Proteomes" id="UP000215459">
    <property type="component" value="Unassembled WGS sequence"/>
</dbReference>
<protein>
    <submittedName>
        <fullName evidence="1">Uncharacterized protein</fullName>
    </submittedName>
</protein>
<evidence type="ECO:0000313" key="2">
    <source>
        <dbReference type="Proteomes" id="UP000215459"/>
    </source>
</evidence>
<keyword evidence="2" id="KW-1185">Reference proteome</keyword>
<accession>A0A235B3X5</accession>
<evidence type="ECO:0000313" key="1">
    <source>
        <dbReference type="EMBL" id="OYD06994.1"/>
    </source>
</evidence>
<reference evidence="1 2" key="1">
    <citation type="submission" date="2017-07" db="EMBL/GenBank/DDBJ databases">
        <title>The genome sequence of Paludifilum halophilum highlights mechanisms for microbial adaptation to high salt environemnts.</title>
        <authorList>
            <person name="Belbahri L."/>
        </authorList>
    </citation>
    <scope>NUCLEOTIDE SEQUENCE [LARGE SCALE GENOMIC DNA]</scope>
    <source>
        <strain evidence="1 2">DSM 102817</strain>
    </source>
</reference>
<proteinExistence type="predicted"/>
<sequence length="104" mass="11794">MEIPVGYHDSVQLSVLYQTEIEAALSGFASDCGFTLCRRKPIFYGSWFTVLFAWFWTHRVLNSTHIRESHWAALLAQPRLGKMLYFRTRINPGTGDKNGIIGAG</sequence>
<organism evidence="1 2">
    <name type="scientific">Paludifilum halophilum</name>
    <dbReference type="NCBI Taxonomy" id="1642702"/>
    <lineage>
        <taxon>Bacteria</taxon>
        <taxon>Bacillati</taxon>
        <taxon>Bacillota</taxon>
        <taxon>Bacilli</taxon>
        <taxon>Bacillales</taxon>
        <taxon>Thermoactinomycetaceae</taxon>
        <taxon>Paludifilum</taxon>
    </lineage>
</organism>
<dbReference type="AlphaFoldDB" id="A0A235B3X5"/>